<dbReference type="Gene3D" id="3.40.920.10">
    <property type="entry name" value="Pyruvate-ferredoxin oxidoreductase, PFOR, domain III"/>
    <property type="match status" value="1"/>
</dbReference>
<dbReference type="PANTHER" id="PTHR32154:SF20">
    <property type="entry name" value="2-OXOGLUTARATE OXIDOREDUCTASE SUBUNIT KORA"/>
    <property type="match status" value="1"/>
</dbReference>
<dbReference type="Pfam" id="PF01855">
    <property type="entry name" value="POR_N"/>
    <property type="match status" value="1"/>
</dbReference>
<dbReference type="Proteomes" id="UP000664417">
    <property type="component" value="Unassembled WGS sequence"/>
</dbReference>
<dbReference type="Gene3D" id="3.40.50.970">
    <property type="match status" value="1"/>
</dbReference>
<keyword evidence="5" id="KW-1185">Reference proteome</keyword>
<dbReference type="FunFam" id="3.40.50.970:FF:000022">
    <property type="entry name" value="2-oxoglutarate ferredoxin oxidoreductase alpha subunit"/>
    <property type="match status" value="1"/>
</dbReference>
<keyword evidence="1" id="KW-0560">Oxidoreductase</keyword>
<comment type="caution">
    <text evidence="4">The sequence shown here is derived from an EMBL/GenBank/DDBJ whole genome shotgun (WGS) entry which is preliminary data.</text>
</comment>
<dbReference type="NCBIfam" id="TIGR03710">
    <property type="entry name" value="OAFO_sf"/>
    <property type="match status" value="1"/>
</dbReference>
<proteinExistence type="predicted"/>
<evidence type="ECO:0000313" key="5">
    <source>
        <dbReference type="Proteomes" id="UP000664417"/>
    </source>
</evidence>
<dbReference type="InterPro" id="IPR019752">
    <property type="entry name" value="Pyrv/ketoisovalerate_OxRed_cat"/>
</dbReference>
<dbReference type="InterPro" id="IPR029061">
    <property type="entry name" value="THDP-binding"/>
</dbReference>
<name>A0A8J7U3Y1_9BACT</name>
<dbReference type="SUPFAM" id="SSF52922">
    <property type="entry name" value="TK C-terminal domain-like"/>
    <property type="match status" value="1"/>
</dbReference>
<dbReference type="SUPFAM" id="SSF52518">
    <property type="entry name" value="Thiamin diphosphate-binding fold (THDP-binding)"/>
    <property type="match status" value="1"/>
</dbReference>
<reference evidence="4" key="1">
    <citation type="submission" date="2021-03" db="EMBL/GenBank/DDBJ databases">
        <authorList>
            <person name="Wang G."/>
        </authorList>
    </citation>
    <scope>NUCLEOTIDE SEQUENCE</scope>
    <source>
        <strain evidence="4">KCTC 12899</strain>
    </source>
</reference>
<sequence>MTEAVQTRQTLESATIRFAGDSGDGMQLTGTQFTNTSATLGNDISTFPDFPAEIRAPAGTVPGVSGFQIRFASEDIHTPGDRPDVLVAMNPAALKANIADLIPGGLLIINEDAFTKGNLKKAEYESNPLEGNGLDTFRVVKIALTSQTEQAVAEAGLNKKSAERCKNFYALGLVYYLYDRPLEQSLGWIDKKFGKLPDIQEANKLALKAGYNFADTAEIFSDTYQVPKARLQQGTYRGITGNQALAMGLVAAAKLADKPLMYGSYPITPASDILHELARLRHFGVRTFQAEDEIAAMGATIGAAYGGAFAATGTSGPGICLKSEAMGLAIMTELPMVVVNVQRAGPSTGMPTKTEQSDLLQVMYGRNGDSPLAVIAPATPGECFTMAIEAFRLAVTYMTPVVILSDGYLANGAEPWKIPDLADLPQITVSHDADPATYQPYQRDEKTLARPWVVPGQAGLEHRIGGLEKDNIKGNVSYDPDNHQLMTNLRAQKIAGIADDVPALEVIGNPDADTLVLSWGGTYGSILTAVNQFNSDHGPIAAAHFRYLNPFPANTAEVLAKYKRILVCELNNGQLDVLVRSRFARETSSFLKVKGKPFQVSELITFFQENQA</sequence>
<dbReference type="InterPro" id="IPR022367">
    <property type="entry name" value="2-oxoacid/accept_OxRdtase_asu"/>
</dbReference>
<dbReference type="InterPro" id="IPR050722">
    <property type="entry name" value="Pyruvate:ferred/Flavod_OxRd"/>
</dbReference>
<gene>
    <name evidence="4" type="ORF">J3U88_16475</name>
</gene>
<dbReference type="GO" id="GO:0006979">
    <property type="term" value="P:response to oxidative stress"/>
    <property type="evidence" value="ECO:0007669"/>
    <property type="project" value="TreeGrafter"/>
</dbReference>
<accession>A0A8J7U3Y1</accession>
<dbReference type="InterPro" id="IPR002869">
    <property type="entry name" value="Pyrv_flavodox_OxRed_cen"/>
</dbReference>
<dbReference type="AlphaFoldDB" id="A0A8J7U3Y1"/>
<evidence type="ECO:0000256" key="1">
    <source>
        <dbReference type="ARBA" id="ARBA00023002"/>
    </source>
</evidence>
<dbReference type="Gene3D" id="3.40.50.920">
    <property type="match status" value="1"/>
</dbReference>
<dbReference type="PANTHER" id="PTHR32154">
    <property type="entry name" value="PYRUVATE-FLAVODOXIN OXIDOREDUCTASE-RELATED"/>
    <property type="match status" value="1"/>
</dbReference>
<dbReference type="RefSeq" id="WP_207860025.1">
    <property type="nucleotide sequence ID" value="NZ_JAFREP010000015.1"/>
</dbReference>
<evidence type="ECO:0000259" key="3">
    <source>
        <dbReference type="Pfam" id="PF01855"/>
    </source>
</evidence>
<evidence type="ECO:0000259" key="2">
    <source>
        <dbReference type="Pfam" id="PF01558"/>
    </source>
</evidence>
<protein>
    <submittedName>
        <fullName evidence="4">2-oxoacid:acceptor oxidoreductase subunit alpha</fullName>
    </submittedName>
</protein>
<organism evidence="4 5">
    <name type="scientific">Acanthopleuribacter pedis</name>
    <dbReference type="NCBI Taxonomy" id="442870"/>
    <lineage>
        <taxon>Bacteria</taxon>
        <taxon>Pseudomonadati</taxon>
        <taxon>Acidobacteriota</taxon>
        <taxon>Holophagae</taxon>
        <taxon>Acanthopleuribacterales</taxon>
        <taxon>Acanthopleuribacteraceae</taxon>
        <taxon>Acanthopleuribacter</taxon>
    </lineage>
</organism>
<dbReference type="InterPro" id="IPR009014">
    <property type="entry name" value="Transketo_C/PFOR_II"/>
</dbReference>
<feature type="domain" description="Pyruvate flavodoxin/ferredoxin oxidoreductase pyrimidine binding" evidence="3">
    <location>
        <begin position="260"/>
        <end position="471"/>
    </location>
</feature>
<feature type="domain" description="Pyruvate/ketoisovalerate oxidoreductase catalytic" evidence="2">
    <location>
        <begin position="23"/>
        <end position="212"/>
    </location>
</feature>
<dbReference type="CDD" id="cd07034">
    <property type="entry name" value="TPP_PYR_PFOR_IOR-alpha_like"/>
    <property type="match status" value="1"/>
</dbReference>
<dbReference type="EMBL" id="JAFREP010000015">
    <property type="protein sequence ID" value="MBO1320072.1"/>
    <property type="molecule type" value="Genomic_DNA"/>
</dbReference>
<dbReference type="GO" id="GO:0016903">
    <property type="term" value="F:oxidoreductase activity, acting on the aldehyde or oxo group of donors"/>
    <property type="evidence" value="ECO:0007669"/>
    <property type="project" value="InterPro"/>
</dbReference>
<evidence type="ECO:0000313" key="4">
    <source>
        <dbReference type="EMBL" id="MBO1320072.1"/>
    </source>
</evidence>
<dbReference type="InterPro" id="IPR002880">
    <property type="entry name" value="Pyrv_Fd/Flavodoxin_OxRdtase_N"/>
</dbReference>
<dbReference type="Pfam" id="PF01558">
    <property type="entry name" value="POR"/>
    <property type="match status" value="1"/>
</dbReference>